<dbReference type="Pfam" id="PF13304">
    <property type="entry name" value="AAA_21"/>
    <property type="match status" value="1"/>
</dbReference>
<keyword evidence="3" id="KW-1003">Cell membrane</keyword>
<keyword evidence="2" id="KW-0813">Transport</keyword>
<dbReference type="SMART" id="SM00382">
    <property type="entry name" value="AAA"/>
    <property type="match status" value="1"/>
</dbReference>
<comment type="caution">
    <text evidence="9">The sequence shown here is derived from an EMBL/GenBank/DDBJ whole genome shotgun (WGS) entry which is preliminary data.</text>
</comment>
<evidence type="ECO:0000313" key="9">
    <source>
        <dbReference type="EMBL" id="MCV9886281.1"/>
    </source>
</evidence>
<keyword evidence="4" id="KW-0410">Iron transport</keyword>
<evidence type="ECO:0000256" key="7">
    <source>
        <dbReference type="ARBA" id="ARBA00023136"/>
    </source>
</evidence>
<evidence type="ECO:0000256" key="6">
    <source>
        <dbReference type="ARBA" id="ARBA00023065"/>
    </source>
</evidence>
<name>A0ABT3DIF7_9BACI</name>
<evidence type="ECO:0000256" key="5">
    <source>
        <dbReference type="ARBA" id="ARBA00023004"/>
    </source>
</evidence>
<gene>
    <name evidence="9" type="ORF">OIH86_11480</name>
</gene>
<sequence>MDDLNDQYIRRIQLLRDSVPSFQQYPFNLPSIEFLDEISLHPNVTFLVGENGMGKSTLLEAIALGIGFNPEGGSLNFTFSTYDSHSNLDHYLRLIKGTIRPKDGFFLRAESFYNVASNIEELDKEDRGPRVIDGYGGQSLHEQSHGESFFATFTNRFRGQGIYLLDEPEAALSPLRQLSMLSRIDELVHNDSQFIIATHSPIIMAYPQATIYELSEEGIRETKLEDTNHYQLMKQFFDDKDRILHHLLQQDTM</sequence>
<proteinExistence type="predicted"/>
<evidence type="ECO:0000256" key="4">
    <source>
        <dbReference type="ARBA" id="ARBA00022496"/>
    </source>
</evidence>
<evidence type="ECO:0000313" key="10">
    <source>
        <dbReference type="Proteomes" id="UP001526147"/>
    </source>
</evidence>
<dbReference type="InterPro" id="IPR003959">
    <property type="entry name" value="ATPase_AAA_core"/>
</dbReference>
<keyword evidence="5" id="KW-0408">Iron</keyword>
<evidence type="ECO:0000256" key="1">
    <source>
        <dbReference type="ARBA" id="ARBA00004202"/>
    </source>
</evidence>
<dbReference type="Proteomes" id="UP001526147">
    <property type="component" value="Unassembled WGS sequence"/>
</dbReference>
<evidence type="ECO:0000256" key="2">
    <source>
        <dbReference type="ARBA" id="ARBA00022448"/>
    </source>
</evidence>
<dbReference type="EMBL" id="JAOYEY010000036">
    <property type="protein sequence ID" value="MCV9886281.1"/>
    <property type="molecule type" value="Genomic_DNA"/>
</dbReference>
<dbReference type="InterPro" id="IPR051535">
    <property type="entry name" value="Siderophore_ABC-ATPase"/>
</dbReference>
<dbReference type="InterPro" id="IPR027417">
    <property type="entry name" value="P-loop_NTPase"/>
</dbReference>
<evidence type="ECO:0000259" key="8">
    <source>
        <dbReference type="SMART" id="SM00382"/>
    </source>
</evidence>
<reference evidence="9 10" key="1">
    <citation type="submission" date="2022-10" db="EMBL/GenBank/DDBJ databases">
        <title>Draft genome assembly of moderately radiation resistant bacterium Metabacillus halosaccharovorans.</title>
        <authorList>
            <person name="Pal S."/>
            <person name="Gopinathan A."/>
        </authorList>
    </citation>
    <scope>NUCLEOTIDE SEQUENCE [LARGE SCALE GENOMIC DNA]</scope>
    <source>
        <strain evidence="9 10">VITHBRA001</strain>
    </source>
</reference>
<keyword evidence="10" id="KW-1185">Reference proteome</keyword>
<keyword evidence="7" id="KW-0472">Membrane</keyword>
<organism evidence="9 10">
    <name type="scientific">Metabacillus halosaccharovorans</name>
    <dbReference type="NCBI Taxonomy" id="930124"/>
    <lineage>
        <taxon>Bacteria</taxon>
        <taxon>Bacillati</taxon>
        <taxon>Bacillota</taxon>
        <taxon>Bacilli</taxon>
        <taxon>Bacillales</taxon>
        <taxon>Bacillaceae</taxon>
        <taxon>Metabacillus</taxon>
    </lineage>
</organism>
<protein>
    <submittedName>
        <fullName evidence="9">AAA family ATPase</fullName>
    </submittedName>
</protein>
<dbReference type="SUPFAM" id="SSF52540">
    <property type="entry name" value="P-loop containing nucleoside triphosphate hydrolases"/>
    <property type="match status" value="1"/>
</dbReference>
<dbReference type="Pfam" id="PF13476">
    <property type="entry name" value="AAA_23"/>
    <property type="match status" value="1"/>
</dbReference>
<dbReference type="RefSeq" id="WP_264142906.1">
    <property type="nucleotide sequence ID" value="NZ_JAOYEY010000036.1"/>
</dbReference>
<feature type="domain" description="AAA+ ATPase" evidence="8">
    <location>
        <begin position="41"/>
        <end position="217"/>
    </location>
</feature>
<keyword evidence="6" id="KW-0406">Ion transport</keyword>
<comment type="subcellular location">
    <subcellularLocation>
        <location evidence="1">Cell membrane</location>
        <topology evidence="1">Peripheral membrane protein</topology>
    </subcellularLocation>
</comment>
<dbReference type="InterPro" id="IPR003593">
    <property type="entry name" value="AAA+_ATPase"/>
</dbReference>
<accession>A0ABT3DIF7</accession>
<evidence type="ECO:0000256" key="3">
    <source>
        <dbReference type="ARBA" id="ARBA00022475"/>
    </source>
</evidence>
<dbReference type="InterPro" id="IPR038729">
    <property type="entry name" value="Rad50/SbcC_AAA"/>
</dbReference>
<dbReference type="Gene3D" id="3.40.50.300">
    <property type="entry name" value="P-loop containing nucleotide triphosphate hydrolases"/>
    <property type="match status" value="2"/>
</dbReference>
<dbReference type="PANTHER" id="PTHR42771">
    <property type="entry name" value="IRON(3+)-HYDROXAMATE IMPORT ATP-BINDING PROTEIN FHUC"/>
    <property type="match status" value="1"/>
</dbReference>
<dbReference type="PANTHER" id="PTHR42771:SF2">
    <property type="entry name" value="IRON(3+)-HYDROXAMATE IMPORT ATP-BINDING PROTEIN FHUC"/>
    <property type="match status" value="1"/>
</dbReference>